<evidence type="ECO:0000313" key="4">
    <source>
        <dbReference type="Proteomes" id="UP000249396"/>
    </source>
</evidence>
<dbReference type="AlphaFoldDB" id="A0A2W4R1H4"/>
<keyword evidence="1" id="KW-0812">Transmembrane</keyword>
<reference evidence="3 4" key="1">
    <citation type="journal article" date="2018" name="Aquat. Microb. Ecol.">
        <title>Gammaproteobacterial methanotrophs dominate.</title>
        <authorList>
            <person name="Rissanen A.J."/>
            <person name="Saarenheimo J."/>
            <person name="Tiirola M."/>
            <person name="Peura S."/>
            <person name="Aalto S.L."/>
            <person name="Karvinen A."/>
            <person name="Nykanen H."/>
        </authorList>
    </citation>
    <scope>NUCLEOTIDE SEQUENCE [LARGE SCALE GENOMIC DNA]</scope>
    <source>
        <strain evidence="3">AMbin10</strain>
    </source>
</reference>
<evidence type="ECO:0000256" key="2">
    <source>
        <dbReference type="SAM" id="SignalP"/>
    </source>
</evidence>
<organism evidence="3 4">
    <name type="scientific">Candidatus Methylumidiphilus alinenensis</name>
    <dbReference type="NCBI Taxonomy" id="2202197"/>
    <lineage>
        <taxon>Bacteria</taxon>
        <taxon>Pseudomonadati</taxon>
        <taxon>Pseudomonadota</taxon>
        <taxon>Gammaproteobacteria</taxon>
        <taxon>Methylococcales</taxon>
        <taxon>Candidatus Methylumidiphilus</taxon>
    </lineage>
</organism>
<name>A0A2W4R1H4_9GAMM</name>
<feature type="transmembrane region" description="Helical" evidence="1">
    <location>
        <begin position="230"/>
        <end position="250"/>
    </location>
</feature>
<evidence type="ECO:0000256" key="1">
    <source>
        <dbReference type="SAM" id="Phobius"/>
    </source>
</evidence>
<protein>
    <submittedName>
        <fullName evidence="3">Uncharacterized protein</fullName>
    </submittedName>
</protein>
<evidence type="ECO:0000313" key="3">
    <source>
        <dbReference type="EMBL" id="PZN78135.1"/>
    </source>
</evidence>
<keyword evidence="1" id="KW-1133">Transmembrane helix</keyword>
<comment type="caution">
    <text evidence="3">The sequence shown here is derived from an EMBL/GenBank/DDBJ whole genome shotgun (WGS) entry which is preliminary data.</text>
</comment>
<keyword evidence="1" id="KW-0472">Membrane</keyword>
<feature type="signal peptide" evidence="2">
    <location>
        <begin position="1"/>
        <end position="30"/>
    </location>
</feature>
<sequence>MNNFSQLSKLTGAVALVLAGSCAFISQAYADDLYLGSNYIYPVSMIEKNGNTVNTVNEGAGPIGPSTFTGTILGNTFNNTPINPVYCVDLFHNVGVPSNWPTATVSTAGVINGLSVNNAGEVAYILDAIAPQATTTNQEAAVQALIWTTIYDGSNSPTTYVDGNKVTADSNASYYSSYTGYLAELGSHIAALDTVAWVTPDPVNKNVQGQAFALPAPVAPLGGGVPVSPVPVPAALFFVGPALVGLFGGLRRKSA</sequence>
<accession>A0A2W4R1H4</accession>
<dbReference type="EMBL" id="QJPH01000324">
    <property type="protein sequence ID" value="PZN78135.1"/>
    <property type="molecule type" value="Genomic_DNA"/>
</dbReference>
<proteinExistence type="predicted"/>
<keyword evidence="2" id="KW-0732">Signal</keyword>
<gene>
    <name evidence="3" type="ORF">DM484_13430</name>
</gene>
<dbReference type="Proteomes" id="UP000249396">
    <property type="component" value="Unassembled WGS sequence"/>
</dbReference>
<feature type="chain" id="PRO_5015905318" evidence="2">
    <location>
        <begin position="31"/>
        <end position="255"/>
    </location>
</feature>